<dbReference type="InterPro" id="IPR029063">
    <property type="entry name" value="SAM-dependent_MTases_sf"/>
</dbReference>
<evidence type="ECO:0000256" key="3">
    <source>
        <dbReference type="ARBA" id="ARBA00022691"/>
    </source>
</evidence>
<dbReference type="Gene3D" id="3.40.50.150">
    <property type="entry name" value="Vaccinia Virus protein VP39"/>
    <property type="match status" value="1"/>
</dbReference>
<proteinExistence type="inferred from homology"/>
<dbReference type="PANTHER" id="PTHR10509">
    <property type="entry name" value="O-METHYLTRANSFERASE-RELATED"/>
    <property type="match status" value="1"/>
</dbReference>
<name>A0AAV1I603_9CHLO</name>
<protein>
    <recommendedName>
        <fullName evidence="7">Caffeoyl-CoA O-methyltransferase</fullName>
    </recommendedName>
</protein>
<evidence type="ECO:0000256" key="1">
    <source>
        <dbReference type="ARBA" id="ARBA00022603"/>
    </source>
</evidence>
<dbReference type="EMBL" id="CAUYUE010000007">
    <property type="protein sequence ID" value="CAK0782593.1"/>
    <property type="molecule type" value="Genomic_DNA"/>
</dbReference>
<evidence type="ECO:0000313" key="6">
    <source>
        <dbReference type="Proteomes" id="UP001314263"/>
    </source>
</evidence>
<organism evidence="5 6">
    <name type="scientific">Coccomyxa viridis</name>
    <dbReference type="NCBI Taxonomy" id="1274662"/>
    <lineage>
        <taxon>Eukaryota</taxon>
        <taxon>Viridiplantae</taxon>
        <taxon>Chlorophyta</taxon>
        <taxon>core chlorophytes</taxon>
        <taxon>Trebouxiophyceae</taxon>
        <taxon>Trebouxiophyceae incertae sedis</taxon>
        <taxon>Coccomyxaceae</taxon>
        <taxon>Coccomyxa</taxon>
    </lineage>
</organism>
<evidence type="ECO:0000256" key="2">
    <source>
        <dbReference type="ARBA" id="ARBA00022679"/>
    </source>
</evidence>
<keyword evidence="3" id="KW-0949">S-adenosyl-L-methionine</keyword>
<evidence type="ECO:0008006" key="7">
    <source>
        <dbReference type="Google" id="ProtNLM"/>
    </source>
</evidence>
<dbReference type="AlphaFoldDB" id="A0AAV1I603"/>
<dbReference type="PROSITE" id="PS51682">
    <property type="entry name" value="SAM_OMT_I"/>
    <property type="match status" value="1"/>
</dbReference>
<keyword evidence="2" id="KW-0808">Transferase</keyword>
<dbReference type="Proteomes" id="UP001314263">
    <property type="component" value="Unassembled WGS sequence"/>
</dbReference>
<dbReference type="Pfam" id="PF01596">
    <property type="entry name" value="Methyltransf_3"/>
    <property type="match status" value="1"/>
</dbReference>
<dbReference type="InterPro" id="IPR050362">
    <property type="entry name" value="Cation-dep_OMT"/>
</dbReference>
<comment type="caution">
    <text evidence="5">The sequence shown here is derived from an EMBL/GenBank/DDBJ whole genome shotgun (WGS) entry which is preliminary data.</text>
</comment>
<reference evidence="5 6" key="1">
    <citation type="submission" date="2023-10" db="EMBL/GenBank/DDBJ databases">
        <authorList>
            <person name="Maclean D."/>
            <person name="Macfadyen A."/>
        </authorList>
    </citation>
    <scope>NUCLEOTIDE SEQUENCE [LARGE SCALE GENOMIC DNA]</scope>
</reference>
<evidence type="ECO:0000256" key="4">
    <source>
        <dbReference type="ARBA" id="ARBA00023453"/>
    </source>
</evidence>
<dbReference type="GO" id="GO:0008757">
    <property type="term" value="F:S-adenosylmethionine-dependent methyltransferase activity"/>
    <property type="evidence" value="ECO:0007669"/>
    <property type="project" value="TreeGrafter"/>
</dbReference>
<dbReference type="CDD" id="cd02440">
    <property type="entry name" value="AdoMet_MTases"/>
    <property type="match status" value="1"/>
</dbReference>
<sequence>MKYEISGNTDLYEYLVAHSCRPNEHLEGLHKETMKHQGAGMCSPPASIPLLQMLVKLTAATRIVEVGVFTGYTSLGMALALPEGGTIDACDISSQYPAVGEPYWKAAGIEDKIKLHIGAANDTLVELLAAQGEGAFDMGFIDADKSNYNAYYELVLKLLRPGGVVVVDNVLWGGSVLEPNKTDDDTQAIKLINEKIFKDDRVDICMLPVSDGVTIARKR</sequence>
<dbReference type="SUPFAM" id="SSF53335">
    <property type="entry name" value="S-adenosyl-L-methionine-dependent methyltransferases"/>
    <property type="match status" value="1"/>
</dbReference>
<dbReference type="GO" id="GO:0008171">
    <property type="term" value="F:O-methyltransferase activity"/>
    <property type="evidence" value="ECO:0007669"/>
    <property type="project" value="InterPro"/>
</dbReference>
<dbReference type="InterPro" id="IPR002935">
    <property type="entry name" value="SAM_O-MeTrfase"/>
</dbReference>
<evidence type="ECO:0000313" key="5">
    <source>
        <dbReference type="EMBL" id="CAK0782593.1"/>
    </source>
</evidence>
<dbReference type="PANTHER" id="PTHR10509:SF14">
    <property type="entry name" value="CAFFEOYL-COA O-METHYLTRANSFERASE 3-RELATED"/>
    <property type="match status" value="1"/>
</dbReference>
<dbReference type="GO" id="GO:0032259">
    <property type="term" value="P:methylation"/>
    <property type="evidence" value="ECO:0007669"/>
    <property type="project" value="UniProtKB-KW"/>
</dbReference>
<accession>A0AAV1I603</accession>
<gene>
    <name evidence="5" type="ORF">CVIRNUC_005798</name>
</gene>
<keyword evidence="6" id="KW-1185">Reference proteome</keyword>
<comment type="similarity">
    <text evidence="4">Belongs to the class I-like SAM-binding methyltransferase superfamily. Cation-dependent O-methyltransferase family.</text>
</comment>
<keyword evidence="1" id="KW-0489">Methyltransferase</keyword>